<feature type="transmembrane region" description="Helical" evidence="7">
    <location>
        <begin position="283"/>
        <end position="301"/>
    </location>
</feature>
<feature type="transmembrane region" description="Helical" evidence="7">
    <location>
        <begin position="141"/>
        <end position="161"/>
    </location>
</feature>
<comment type="similarity">
    <text evidence="2">Belongs to the major facilitator superfamily.</text>
</comment>
<feature type="transmembrane region" description="Helical" evidence="7">
    <location>
        <begin position="82"/>
        <end position="101"/>
    </location>
</feature>
<comment type="subcellular location">
    <subcellularLocation>
        <location evidence="1">Endomembrane system</location>
        <topology evidence="1">Multi-pass membrane protein</topology>
    </subcellularLocation>
</comment>
<evidence type="ECO:0000256" key="3">
    <source>
        <dbReference type="ARBA" id="ARBA00022448"/>
    </source>
</evidence>
<feature type="transmembrane region" description="Helical" evidence="7">
    <location>
        <begin position="216"/>
        <end position="239"/>
    </location>
</feature>
<feature type="transmembrane region" description="Helical" evidence="7">
    <location>
        <begin position="167"/>
        <end position="186"/>
    </location>
</feature>
<keyword evidence="6 7" id="KW-0472">Membrane</keyword>
<evidence type="ECO:0000256" key="1">
    <source>
        <dbReference type="ARBA" id="ARBA00004127"/>
    </source>
</evidence>
<dbReference type="InterPro" id="IPR036259">
    <property type="entry name" value="MFS_trans_sf"/>
</dbReference>
<protein>
    <submittedName>
        <fullName evidence="8">MFS transporter</fullName>
    </submittedName>
</protein>
<evidence type="ECO:0000313" key="8">
    <source>
        <dbReference type="EMBL" id="MFC6236621.1"/>
    </source>
</evidence>
<feature type="transmembrane region" description="Helical" evidence="7">
    <location>
        <begin position="19"/>
        <end position="42"/>
    </location>
</feature>
<feature type="transmembrane region" description="Helical" evidence="7">
    <location>
        <begin position="307"/>
        <end position="331"/>
    </location>
</feature>
<evidence type="ECO:0000256" key="2">
    <source>
        <dbReference type="ARBA" id="ARBA00008335"/>
    </source>
</evidence>
<dbReference type="PANTHER" id="PTHR23514">
    <property type="entry name" value="BYPASS OF STOP CODON PROTEIN 6"/>
    <property type="match status" value="1"/>
</dbReference>
<evidence type="ECO:0000313" key="9">
    <source>
        <dbReference type="Proteomes" id="UP001596138"/>
    </source>
</evidence>
<keyword evidence="4 7" id="KW-0812">Transmembrane</keyword>
<dbReference type="EMBL" id="JBHSTI010000002">
    <property type="protein sequence ID" value="MFC6236621.1"/>
    <property type="molecule type" value="Genomic_DNA"/>
</dbReference>
<organism evidence="8 9">
    <name type="scientific">Longivirga aurantiaca</name>
    <dbReference type="NCBI Taxonomy" id="1837743"/>
    <lineage>
        <taxon>Bacteria</taxon>
        <taxon>Bacillati</taxon>
        <taxon>Actinomycetota</taxon>
        <taxon>Actinomycetes</taxon>
        <taxon>Sporichthyales</taxon>
        <taxon>Sporichthyaceae</taxon>
        <taxon>Longivirga</taxon>
    </lineage>
</organism>
<keyword evidence="9" id="KW-1185">Reference proteome</keyword>
<dbReference type="Proteomes" id="UP001596138">
    <property type="component" value="Unassembled WGS sequence"/>
</dbReference>
<keyword evidence="5 7" id="KW-1133">Transmembrane helix</keyword>
<proteinExistence type="inferred from homology"/>
<keyword evidence="3" id="KW-0813">Transport</keyword>
<dbReference type="Gene3D" id="1.20.1250.20">
    <property type="entry name" value="MFS general substrate transporter like domains"/>
    <property type="match status" value="2"/>
</dbReference>
<evidence type="ECO:0000256" key="7">
    <source>
        <dbReference type="SAM" id="Phobius"/>
    </source>
</evidence>
<accession>A0ABW1SW30</accession>
<gene>
    <name evidence="8" type="ORF">ACFQGU_01930</name>
</gene>
<dbReference type="RefSeq" id="WP_386763662.1">
    <property type="nucleotide sequence ID" value="NZ_JBHSTI010000002.1"/>
</dbReference>
<evidence type="ECO:0000256" key="6">
    <source>
        <dbReference type="ARBA" id="ARBA00023136"/>
    </source>
</evidence>
<dbReference type="PANTHER" id="PTHR23514:SF3">
    <property type="entry name" value="BYPASS OF STOP CODON PROTEIN 6"/>
    <property type="match status" value="1"/>
</dbReference>
<evidence type="ECO:0000256" key="4">
    <source>
        <dbReference type="ARBA" id="ARBA00022692"/>
    </source>
</evidence>
<reference evidence="9" key="1">
    <citation type="journal article" date="2019" name="Int. J. Syst. Evol. Microbiol.">
        <title>The Global Catalogue of Microorganisms (GCM) 10K type strain sequencing project: providing services to taxonomists for standard genome sequencing and annotation.</title>
        <authorList>
            <consortium name="The Broad Institute Genomics Platform"/>
            <consortium name="The Broad Institute Genome Sequencing Center for Infectious Disease"/>
            <person name="Wu L."/>
            <person name="Ma J."/>
        </authorList>
    </citation>
    <scope>NUCLEOTIDE SEQUENCE [LARGE SCALE GENOMIC DNA]</scope>
    <source>
        <strain evidence="9">CGMCC 4.7317</strain>
    </source>
</reference>
<feature type="transmembrane region" description="Helical" evidence="7">
    <location>
        <begin position="251"/>
        <end position="271"/>
    </location>
</feature>
<evidence type="ECO:0000256" key="5">
    <source>
        <dbReference type="ARBA" id="ARBA00022989"/>
    </source>
</evidence>
<feature type="transmembrane region" description="Helical" evidence="7">
    <location>
        <begin position="343"/>
        <end position="363"/>
    </location>
</feature>
<feature type="transmembrane region" description="Helical" evidence="7">
    <location>
        <begin position="369"/>
        <end position="388"/>
    </location>
</feature>
<feature type="transmembrane region" description="Helical" evidence="7">
    <location>
        <begin position="54"/>
        <end position="75"/>
    </location>
</feature>
<feature type="transmembrane region" description="Helical" evidence="7">
    <location>
        <begin position="107"/>
        <end position="129"/>
    </location>
</feature>
<sequence length="402" mass="41101">MTEVASTARRDIVRDRPTWLSYLNIGLFGYFLYAFGPTVALLRDEQGYTRSVASLHGTAMAVGSVVVGLTATRFVRWMGRGAMLRLGSALMAGGILIYTGFDPLPLTLLGIFLAACGGTFAMVGVNAFLPAHHVAASARAMSEAHGLGATMGLLGPLAVGGGVWLGWGWRPGLIVTCLGLAVLELLRGRRLSDFDTELDHHAAAPSSTVRAPLPRLYWYAFVVFALCAGTEFSLMLWGSDLLRDRAGLGEAAAAASIVTIVGGMAIGRVGGSVVVGRFEPDRVLIGTMALSILGFAIAWLSSSPVPMLVGFAITGLGLGLQSPLAISRAVLASGGQVDRGAGLSSVAAGAASGIAPFALAAVADAIGVHLAFLIVPALLATGIALVAIGRVPVGGIPAQAAS</sequence>
<comment type="caution">
    <text evidence="8">The sequence shown here is derived from an EMBL/GenBank/DDBJ whole genome shotgun (WGS) entry which is preliminary data.</text>
</comment>
<dbReference type="InterPro" id="IPR051788">
    <property type="entry name" value="MFS_Transporter"/>
</dbReference>
<dbReference type="SUPFAM" id="SSF103473">
    <property type="entry name" value="MFS general substrate transporter"/>
    <property type="match status" value="1"/>
</dbReference>
<name>A0ABW1SW30_9ACTN</name>